<keyword evidence="2" id="KW-1185">Reference proteome</keyword>
<evidence type="ECO:0000313" key="1">
    <source>
        <dbReference type="EMBL" id="PPR06799.1"/>
    </source>
</evidence>
<protein>
    <submittedName>
        <fullName evidence="1">Uncharacterized protein</fullName>
    </submittedName>
</protein>
<dbReference type="Proteomes" id="UP000284842">
    <property type="component" value="Unassembled WGS sequence"/>
</dbReference>
<sequence>MTPTLLDDFWPSVGEPIKVTRGLGGTPVSKSIVDRRPVGLGSKVESPLEILDVSVSEAGIVVLEAAELVTLLVEVGFPDVGFVAPTVEVVPGVGAVLLDCPGRAVGVIDRRSTITPFHLHSYSPSCAQKSAATSSGGQISGSFAAATKYGSCSLPPPSKENKLTRYADQLSTLQPSYDNGTIE</sequence>
<evidence type="ECO:0000313" key="2">
    <source>
        <dbReference type="Proteomes" id="UP000284842"/>
    </source>
</evidence>
<comment type="caution">
    <text evidence="1">The sequence shown here is derived from an EMBL/GenBank/DDBJ whole genome shotgun (WGS) entry which is preliminary data.</text>
</comment>
<organism evidence="1 2">
    <name type="scientific">Panaeolus cyanescens</name>
    <dbReference type="NCBI Taxonomy" id="181874"/>
    <lineage>
        <taxon>Eukaryota</taxon>
        <taxon>Fungi</taxon>
        <taxon>Dikarya</taxon>
        <taxon>Basidiomycota</taxon>
        <taxon>Agaricomycotina</taxon>
        <taxon>Agaricomycetes</taxon>
        <taxon>Agaricomycetidae</taxon>
        <taxon>Agaricales</taxon>
        <taxon>Agaricineae</taxon>
        <taxon>Galeropsidaceae</taxon>
        <taxon>Panaeolus</taxon>
    </lineage>
</organism>
<dbReference type="EMBL" id="NHTK01000579">
    <property type="protein sequence ID" value="PPR06799.1"/>
    <property type="molecule type" value="Genomic_DNA"/>
</dbReference>
<proteinExistence type="predicted"/>
<dbReference type="AlphaFoldDB" id="A0A409YV01"/>
<dbReference type="InParanoid" id="A0A409YV01"/>
<accession>A0A409YV01</accession>
<reference evidence="1 2" key="1">
    <citation type="journal article" date="2018" name="Evol. Lett.">
        <title>Horizontal gene cluster transfer increased hallucinogenic mushroom diversity.</title>
        <authorList>
            <person name="Reynolds H.T."/>
            <person name="Vijayakumar V."/>
            <person name="Gluck-Thaler E."/>
            <person name="Korotkin H.B."/>
            <person name="Matheny P.B."/>
            <person name="Slot J.C."/>
        </authorList>
    </citation>
    <scope>NUCLEOTIDE SEQUENCE [LARGE SCALE GENOMIC DNA]</scope>
    <source>
        <strain evidence="1 2">2629</strain>
    </source>
</reference>
<name>A0A409YV01_9AGAR</name>
<gene>
    <name evidence="1" type="ORF">CVT24_011299</name>
</gene>